<dbReference type="InterPro" id="IPR032508">
    <property type="entry name" value="FecR_C"/>
</dbReference>
<keyword evidence="4" id="KW-1185">Reference proteome</keyword>
<accession>A0A0E9MVB5</accession>
<dbReference type="OrthoDB" id="923517at2"/>
<dbReference type="EMBL" id="BBWV01000001">
    <property type="protein sequence ID" value="GAO41519.1"/>
    <property type="molecule type" value="Genomic_DNA"/>
</dbReference>
<dbReference type="PANTHER" id="PTHR30273">
    <property type="entry name" value="PERIPLASMIC SIGNAL SENSOR AND SIGMA FACTOR ACTIVATOR FECR-RELATED"/>
    <property type="match status" value="1"/>
</dbReference>
<name>A0A0E9MVB5_9BACT</name>
<dbReference type="PANTHER" id="PTHR30273:SF2">
    <property type="entry name" value="PROTEIN FECR"/>
    <property type="match status" value="1"/>
</dbReference>
<dbReference type="InterPro" id="IPR006860">
    <property type="entry name" value="FecR"/>
</dbReference>
<dbReference type="AlphaFoldDB" id="A0A0E9MVB5"/>
<dbReference type="RefSeq" id="WP_046367372.1">
    <property type="nucleotide sequence ID" value="NZ_BBWV01000001.1"/>
</dbReference>
<gene>
    <name evidence="3" type="ORF">FPE01S_01_05330</name>
</gene>
<dbReference type="PIRSF" id="PIRSF018266">
    <property type="entry name" value="FecR"/>
    <property type="match status" value="1"/>
</dbReference>
<dbReference type="GO" id="GO:0016989">
    <property type="term" value="F:sigma factor antagonist activity"/>
    <property type="evidence" value="ECO:0007669"/>
    <property type="project" value="TreeGrafter"/>
</dbReference>
<reference evidence="3 4" key="1">
    <citation type="submission" date="2015-04" db="EMBL/GenBank/DDBJ databases">
        <title>Whole genome shotgun sequence of Flavihumibacter petaseus NBRC 106054.</title>
        <authorList>
            <person name="Miyazawa S."/>
            <person name="Hosoyama A."/>
            <person name="Hashimoto M."/>
            <person name="Noguchi M."/>
            <person name="Tsuchikane K."/>
            <person name="Ohji S."/>
            <person name="Yamazoe A."/>
            <person name="Ichikawa N."/>
            <person name="Kimura A."/>
            <person name="Fujita N."/>
        </authorList>
    </citation>
    <scope>NUCLEOTIDE SEQUENCE [LARGE SCALE GENOMIC DNA]</scope>
    <source>
        <strain evidence="3 4">NBRC 106054</strain>
    </source>
</reference>
<feature type="domain" description="Protein FecR C-terminal" evidence="2">
    <location>
        <begin position="262"/>
        <end position="329"/>
    </location>
</feature>
<comment type="caution">
    <text evidence="3">The sequence shown here is derived from an EMBL/GenBank/DDBJ whole genome shotgun (WGS) entry which is preliminary data.</text>
</comment>
<evidence type="ECO:0000313" key="3">
    <source>
        <dbReference type="EMBL" id="GAO41519.1"/>
    </source>
</evidence>
<dbReference type="Gene3D" id="3.55.50.30">
    <property type="match status" value="1"/>
</dbReference>
<organism evidence="3 4">
    <name type="scientific">Flavihumibacter petaseus NBRC 106054</name>
    <dbReference type="NCBI Taxonomy" id="1220578"/>
    <lineage>
        <taxon>Bacteria</taxon>
        <taxon>Pseudomonadati</taxon>
        <taxon>Bacteroidota</taxon>
        <taxon>Chitinophagia</taxon>
        <taxon>Chitinophagales</taxon>
        <taxon>Chitinophagaceae</taxon>
        <taxon>Flavihumibacter</taxon>
    </lineage>
</organism>
<evidence type="ECO:0000259" key="2">
    <source>
        <dbReference type="Pfam" id="PF16344"/>
    </source>
</evidence>
<evidence type="ECO:0000259" key="1">
    <source>
        <dbReference type="Pfam" id="PF04773"/>
    </source>
</evidence>
<dbReference type="Gene3D" id="2.60.120.1440">
    <property type="match status" value="1"/>
</dbReference>
<proteinExistence type="predicted"/>
<dbReference type="Pfam" id="PF16344">
    <property type="entry name" value="FecR_C"/>
    <property type="match status" value="1"/>
</dbReference>
<dbReference type="Proteomes" id="UP000033121">
    <property type="component" value="Unassembled WGS sequence"/>
</dbReference>
<dbReference type="Pfam" id="PF04773">
    <property type="entry name" value="FecR"/>
    <property type="match status" value="1"/>
</dbReference>
<sequence length="334" mass="38178">MNEKDLTPEDLAADETFIAWFMKSDAYHVQYWDTWIREHPAAIDVVARARQLLEELVGKGDPVSDAHTLQARDRLRSALNQQRTVIPSWSRLRIRQWAAAAAIAGLLLLSVPFLLSKTRVEVRTDFAETRSVVLPDGSQVTLNANSRLNWKRDWGKGSQREVWLEGEGFFSVRHTVDNSRFIVHSQDINVEVLGTEFNLQQRRNKTTVVLHTGKVRLTEVNTGENKPVIMAPGDLVEYDGPSHKLSRKVVETEIYSAWKEGKMSFVNADFKEITEVLEENYGLKVVMKDLRLSGQQFNGVYPTNNLQVLLAALSKTYDLEIQLNDREIIFRTKK</sequence>
<protein>
    <submittedName>
        <fullName evidence="3">Putative anti-sigma factor</fullName>
    </submittedName>
</protein>
<dbReference type="InterPro" id="IPR012373">
    <property type="entry name" value="Ferrdict_sens_TM"/>
</dbReference>
<feature type="domain" description="FecR protein" evidence="1">
    <location>
        <begin position="121"/>
        <end position="216"/>
    </location>
</feature>
<evidence type="ECO:0000313" key="4">
    <source>
        <dbReference type="Proteomes" id="UP000033121"/>
    </source>
</evidence>
<dbReference type="STRING" id="1220578.FPE01S_01_05330"/>